<protein>
    <submittedName>
        <fullName evidence="1">Uncharacterized protein</fullName>
    </submittedName>
</protein>
<reference evidence="1" key="2">
    <citation type="journal article" date="2015" name="Fish Shellfish Immunol.">
        <title>Early steps in the European eel (Anguilla anguilla)-Vibrio vulnificus interaction in the gills: Role of the RtxA13 toxin.</title>
        <authorList>
            <person name="Callol A."/>
            <person name="Pajuelo D."/>
            <person name="Ebbesson L."/>
            <person name="Teles M."/>
            <person name="MacKenzie S."/>
            <person name="Amaro C."/>
        </authorList>
    </citation>
    <scope>NUCLEOTIDE SEQUENCE</scope>
</reference>
<sequence length="15" mass="1680">MLHFGTTNLLISYGL</sequence>
<proteinExistence type="predicted"/>
<organism evidence="1">
    <name type="scientific">Anguilla anguilla</name>
    <name type="common">European freshwater eel</name>
    <name type="synonym">Muraena anguilla</name>
    <dbReference type="NCBI Taxonomy" id="7936"/>
    <lineage>
        <taxon>Eukaryota</taxon>
        <taxon>Metazoa</taxon>
        <taxon>Chordata</taxon>
        <taxon>Craniata</taxon>
        <taxon>Vertebrata</taxon>
        <taxon>Euteleostomi</taxon>
        <taxon>Actinopterygii</taxon>
        <taxon>Neopterygii</taxon>
        <taxon>Teleostei</taxon>
        <taxon>Anguilliformes</taxon>
        <taxon>Anguillidae</taxon>
        <taxon>Anguilla</taxon>
    </lineage>
</organism>
<accession>A0A0E9XUH4</accession>
<dbReference type="EMBL" id="GBXM01002283">
    <property type="protein sequence ID" value="JAI06295.1"/>
    <property type="molecule type" value="Transcribed_RNA"/>
</dbReference>
<evidence type="ECO:0000313" key="1">
    <source>
        <dbReference type="EMBL" id="JAI06295.1"/>
    </source>
</evidence>
<reference evidence="1" key="1">
    <citation type="submission" date="2014-11" db="EMBL/GenBank/DDBJ databases">
        <authorList>
            <person name="Amaro Gonzalez C."/>
        </authorList>
    </citation>
    <scope>NUCLEOTIDE SEQUENCE</scope>
</reference>
<name>A0A0E9XUH4_ANGAN</name>